<feature type="domain" description="GFO/IDH/MocA-like oxidoreductase" evidence="2">
    <location>
        <begin position="129"/>
        <end position="248"/>
    </location>
</feature>
<proteinExistence type="predicted"/>
<keyword evidence="4" id="KW-1185">Reference proteome</keyword>
<feature type="domain" description="Gfo/Idh/MocA-like oxidoreductase N-terminal" evidence="1">
    <location>
        <begin position="3"/>
        <end position="118"/>
    </location>
</feature>
<comment type="caution">
    <text evidence="3">The sequence shown here is derived from an EMBL/GenBank/DDBJ whole genome shotgun (WGS) entry which is preliminary data.</text>
</comment>
<name>A0A926DP53_9FIRM</name>
<accession>A0A926DP53</accession>
<dbReference type="RefSeq" id="WP_249313317.1">
    <property type="nucleotide sequence ID" value="NZ_JACRSU010000003.1"/>
</dbReference>
<dbReference type="Gene3D" id="3.30.360.10">
    <property type="entry name" value="Dihydrodipicolinate Reductase, domain 2"/>
    <property type="match status" value="1"/>
</dbReference>
<dbReference type="GO" id="GO:0000166">
    <property type="term" value="F:nucleotide binding"/>
    <property type="evidence" value="ECO:0007669"/>
    <property type="project" value="InterPro"/>
</dbReference>
<dbReference type="EMBL" id="JACRSU010000003">
    <property type="protein sequence ID" value="MBC8541282.1"/>
    <property type="molecule type" value="Genomic_DNA"/>
</dbReference>
<dbReference type="InterPro" id="IPR055170">
    <property type="entry name" value="GFO_IDH_MocA-like_dom"/>
</dbReference>
<dbReference type="PANTHER" id="PTHR43249:SF1">
    <property type="entry name" value="D-GLUCOSIDE 3-DEHYDROGENASE"/>
    <property type="match status" value="1"/>
</dbReference>
<evidence type="ECO:0000259" key="2">
    <source>
        <dbReference type="Pfam" id="PF22725"/>
    </source>
</evidence>
<dbReference type="SUPFAM" id="SSF55347">
    <property type="entry name" value="Glyceraldehyde-3-phosphate dehydrogenase-like, C-terminal domain"/>
    <property type="match status" value="1"/>
</dbReference>
<dbReference type="InterPro" id="IPR052515">
    <property type="entry name" value="Gfo/Idh/MocA_Oxidoreductase"/>
</dbReference>
<protein>
    <submittedName>
        <fullName evidence="3">Gfo/Idh/MocA family oxidoreductase</fullName>
    </submittedName>
</protein>
<dbReference type="SUPFAM" id="SSF51735">
    <property type="entry name" value="NAD(P)-binding Rossmann-fold domains"/>
    <property type="match status" value="1"/>
</dbReference>
<dbReference type="Pfam" id="PF01408">
    <property type="entry name" value="GFO_IDH_MocA"/>
    <property type="match status" value="1"/>
</dbReference>
<dbReference type="Proteomes" id="UP000611762">
    <property type="component" value="Unassembled WGS sequence"/>
</dbReference>
<dbReference type="Gene3D" id="3.40.50.720">
    <property type="entry name" value="NAD(P)-binding Rossmann-like Domain"/>
    <property type="match status" value="1"/>
</dbReference>
<reference evidence="3" key="1">
    <citation type="submission" date="2020-08" db="EMBL/GenBank/DDBJ databases">
        <title>Genome public.</title>
        <authorList>
            <person name="Liu C."/>
            <person name="Sun Q."/>
        </authorList>
    </citation>
    <scope>NUCLEOTIDE SEQUENCE</scope>
    <source>
        <strain evidence="3">H8</strain>
    </source>
</reference>
<evidence type="ECO:0000313" key="3">
    <source>
        <dbReference type="EMBL" id="MBC8541282.1"/>
    </source>
</evidence>
<gene>
    <name evidence="3" type="ORF">H8698_09875</name>
</gene>
<dbReference type="InterPro" id="IPR000683">
    <property type="entry name" value="Gfo/Idh/MocA-like_OxRdtase_N"/>
</dbReference>
<dbReference type="PANTHER" id="PTHR43249">
    <property type="entry name" value="UDP-N-ACETYL-2-AMINO-2-DEOXY-D-GLUCURONATE OXIDASE"/>
    <property type="match status" value="1"/>
</dbReference>
<evidence type="ECO:0000259" key="1">
    <source>
        <dbReference type="Pfam" id="PF01408"/>
    </source>
</evidence>
<dbReference type="Pfam" id="PF22725">
    <property type="entry name" value="GFO_IDH_MocA_C3"/>
    <property type="match status" value="1"/>
</dbReference>
<dbReference type="AlphaFoldDB" id="A0A926DP53"/>
<sequence>MLHAAIVGYGNIGPTHAAGLKTAEFANLSVICDIQADRAKKGAAEYGCRAVSDYDEVLKDGSVDVVHVCTPHYLHKDMAVKALSAGKHVVLEKPLSMNKAELKELISAQETFGKKVCVMFQNRKNNAVQVLKELTDSKKFGKLLAISGFMTWDRDEAYYAQDEWRGKWATEGGGVLINQSVHLLDLMGYIGGKIEAVKASISTKRLAGVVEVEDTADALLFYENGMRGCFYASNAYATTTPFQLTAEFELGRIRYSDNFLYEIKNGEAPRIVAGNDMNTPGKSCWGSGHAQVIDEFYKALENETDDFLALSTGVDTSNLLFSIYESAKDGGKQVKLTD</sequence>
<organism evidence="3 4">
    <name type="scientific">Congzhengia minquanensis</name>
    <dbReference type="NCBI Taxonomy" id="2763657"/>
    <lineage>
        <taxon>Bacteria</taxon>
        <taxon>Bacillati</taxon>
        <taxon>Bacillota</taxon>
        <taxon>Clostridia</taxon>
        <taxon>Eubacteriales</taxon>
        <taxon>Oscillospiraceae</taxon>
        <taxon>Congzhengia</taxon>
    </lineage>
</organism>
<dbReference type="InterPro" id="IPR036291">
    <property type="entry name" value="NAD(P)-bd_dom_sf"/>
</dbReference>
<evidence type="ECO:0000313" key="4">
    <source>
        <dbReference type="Proteomes" id="UP000611762"/>
    </source>
</evidence>